<reference evidence="3 4" key="1">
    <citation type="submission" date="2015-11" db="EMBL/GenBank/DDBJ databases">
        <title>Genomic analysis of 38 Legionella species identifies large and diverse effector repertoires.</title>
        <authorList>
            <person name="Burstein D."/>
            <person name="Amaro F."/>
            <person name="Zusman T."/>
            <person name="Lifshitz Z."/>
            <person name="Cohen O."/>
            <person name="Gilbert J.A."/>
            <person name="Pupko T."/>
            <person name="Shuman H.A."/>
            <person name="Segal G."/>
        </authorList>
    </citation>
    <scope>NUCLEOTIDE SEQUENCE [LARGE SCALE GENOMIC DNA]</scope>
    <source>
        <strain evidence="3 4">SE-32A-C8</strain>
    </source>
</reference>
<dbReference type="GO" id="GO:0016740">
    <property type="term" value="F:transferase activity"/>
    <property type="evidence" value="ECO:0007669"/>
    <property type="project" value="UniProtKB-KW"/>
</dbReference>
<dbReference type="SMART" id="SM00450">
    <property type="entry name" value="RHOD"/>
    <property type="match status" value="1"/>
</dbReference>
<dbReference type="Pfam" id="PF00581">
    <property type="entry name" value="Rhodanese"/>
    <property type="match status" value="1"/>
</dbReference>
<comment type="caution">
    <text evidence="3">The sequence shown here is derived from an EMBL/GenBank/DDBJ whole genome shotgun (WGS) entry which is preliminary data.</text>
</comment>
<keyword evidence="1" id="KW-0819">tRNA processing</keyword>
<dbReference type="Gene3D" id="3.40.250.10">
    <property type="entry name" value="Rhodanese-like domain"/>
    <property type="match status" value="1"/>
</dbReference>
<dbReference type="NCBIfam" id="NF001136">
    <property type="entry name" value="PRK00142.1-4"/>
    <property type="match status" value="1"/>
</dbReference>
<dbReference type="GO" id="GO:0006400">
    <property type="term" value="P:tRNA modification"/>
    <property type="evidence" value="ECO:0007669"/>
    <property type="project" value="UniProtKB-UniRule"/>
</dbReference>
<sequence>MNSFVIIAFYKFTNIANPEQWREVLLAKLIELGIKGTLILANEGINGSFCGSREQVDDFMAYLGTYPEFQGIHFKENYDNSNPFDKSKVKLRKEIVSMGVAGVDAEKNAGEYVKPEEWNTLISDNDVLVIDTRNDYEIELGTFKRAINPKTVNFRDFPAYVEQNLLDKKDKKIAMFCTGGIRCEKSTAYLKQLGFENVYHLEGGILNYLEKIPAQKSLWEGRCFVFDNRVAVDETLASLQKGTIDREWKNKHRQKSLDNMIES</sequence>
<comment type="similarity">
    <text evidence="1">Belongs to the TrhO family.</text>
</comment>
<protein>
    <recommendedName>
        <fullName evidence="1">tRNA uridine(34) hydroxylase</fullName>
        <ecNumber evidence="1">1.14.-.-</ecNumber>
    </recommendedName>
    <alternativeName>
        <fullName evidence="1">tRNA hydroxylation protein O</fullName>
    </alternativeName>
</protein>
<dbReference type="EMBL" id="LNYA01000003">
    <property type="protein sequence ID" value="KTC99342.1"/>
    <property type="molecule type" value="Genomic_DNA"/>
</dbReference>
<dbReference type="Gene3D" id="3.30.70.100">
    <property type="match status" value="1"/>
</dbReference>
<feature type="domain" description="Rhodanese" evidence="2">
    <location>
        <begin position="123"/>
        <end position="217"/>
    </location>
</feature>
<evidence type="ECO:0000256" key="1">
    <source>
        <dbReference type="HAMAP-Rule" id="MF_00469"/>
    </source>
</evidence>
<name>A0A0W0TV28_LEGER</name>
<dbReference type="Proteomes" id="UP000054773">
    <property type="component" value="Unassembled WGS sequence"/>
</dbReference>
<dbReference type="STRING" id="448.Lery_0243"/>
<dbReference type="CDD" id="cd01518">
    <property type="entry name" value="RHOD_YceA"/>
    <property type="match status" value="1"/>
</dbReference>
<dbReference type="InterPro" id="IPR040503">
    <property type="entry name" value="TRHO_N"/>
</dbReference>
<dbReference type="PANTHER" id="PTHR43268:SF3">
    <property type="entry name" value="RHODANESE-LIKE DOMAIN-CONTAINING PROTEIN 7-RELATED"/>
    <property type="match status" value="1"/>
</dbReference>
<dbReference type="GO" id="GO:0016705">
    <property type="term" value="F:oxidoreductase activity, acting on paired donors, with incorporation or reduction of molecular oxygen"/>
    <property type="evidence" value="ECO:0007669"/>
    <property type="project" value="UniProtKB-UniRule"/>
</dbReference>
<dbReference type="InterPro" id="IPR020936">
    <property type="entry name" value="TrhO"/>
</dbReference>
<dbReference type="OrthoDB" id="9778326at2"/>
<dbReference type="InterPro" id="IPR001763">
    <property type="entry name" value="Rhodanese-like_dom"/>
</dbReference>
<proteinExistence type="inferred from homology"/>
<comment type="catalytic activity">
    <reaction evidence="1">
        <text>uridine(34) in tRNA + AH2 + O2 = 5-hydroxyuridine(34) in tRNA + A + H2O</text>
        <dbReference type="Rhea" id="RHEA:64224"/>
        <dbReference type="Rhea" id="RHEA-COMP:11727"/>
        <dbReference type="Rhea" id="RHEA-COMP:13381"/>
        <dbReference type="ChEBI" id="CHEBI:13193"/>
        <dbReference type="ChEBI" id="CHEBI:15377"/>
        <dbReference type="ChEBI" id="CHEBI:15379"/>
        <dbReference type="ChEBI" id="CHEBI:17499"/>
        <dbReference type="ChEBI" id="CHEBI:65315"/>
        <dbReference type="ChEBI" id="CHEBI:136877"/>
    </reaction>
</comment>
<gene>
    <name evidence="1" type="primary">trhO</name>
    <name evidence="3" type="ORF">Lery_0243</name>
</gene>
<comment type="function">
    <text evidence="1">Catalyzes oxygen-dependent 5-hydroxyuridine (ho5U) modification at position 34 in tRNAs.</text>
</comment>
<evidence type="ECO:0000313" key="4">
    <source>
        <dbReference type="Proteomes" id="UP000054773"/>
    </source>
</evidence>
<keyword evidence="3" id="KW-0808">Transferase</keyword>
<dbReference type="PROSITE" id="PS50206">
    <property type="entry name" value="RHODANESE_3"/>
    <property type="match status" value="1"/>
</dbReference>
<organism evidence="3 4">
    <name type="scientific">Legionella erythra</name>
    <dbReference type="NCBI Taxonomy" id="448"/>
    <lineage>
        <taxon>Bacteria</taxon>
        <taxon>Pseudomonadati</taxon>
        <taxon>Pseudomonadota</taxon>
        <taxon>Gammaproteobacteria</taxon>
        <taxon>Legionellales</taxon>
        <taxon>Legionellaceae</taxon>
        <taxon>Legionella</taxon>
    </lineage>
</organism>
<dbReference type="PATRIC" id="fig|448.7.peg.253"/>
<dbReference type="AlphaFoldDB" id="A0A0W0TV28"/>
<evidence type="ECO:0000259" key="2">
    <source>
        <dbReference type="PROSITE" id="PS50206"/>
    </source>
</evidence>
<evidence type="ECO:0000313" key="3">
    <source>
        <dbReference type="EMBL" id="KTC99342.1"/>
    </source>
</evidence>
<accession>A0A0W0TV28</accession>
<dbReference type="InterPro" id="IPR036873">
    <property type="entry name" value="Rhodanese-like_dom_sf"/>
</dbReference>
<keyword evidence="4" id="KW-1185">Reference proteome</keyword>
<dbReference type="Pfam" id="PF17773">
    <property type="entry name" value="UPF0176_N"/>
    <property type="match status" value="1"/>
</dbReference>
<keyword evidence="1" id="KW-0560">Oxidoreductase</keyword>
<dbReference type="PANTHER" id="PTHR43268">
    <property type="entry name" value="THIOSULFATE SULFURTRANSFERASE/RHODANESE-LIKE DOMAIN-CONTAINING PROTEIN 2"/>
    <property type="match status" value="1"/>
</dbReference>
<dbReference type="EC" id="1.14.-.-" evidence="1"/>
<dbReference type="SUPFAM" id="SSF52821">
    <property type="entry name" value="Rhodanese/Cell cycle control phosphatase"/>
    <property type="match status" value="1"/>
</dbReference>
<dbReference type="RefSeq" id="WP_058525427.1">
    <property type="nucleotide sequence ID" value="NZ_CAAAHY010000018.1"/>
</dbReference>
<dbReference type="HAMAP" id="MF_00469">
    <property type="entry name" value="TrhO"/>
    <property type="match status" value="1"/>
</dbReference>